<dbReference type="RefSeq" id="WP_317995610.1">
    <property type="nucleotide sequence ID" value="NZ_AP025523.1"/>
</dbReference>
<dbReference type="AlphaFoldDB" id="A0AAN1XZ54"/>
<keyword evidence="1" id="KW-0732">Signal</keyword>
<accession>A0AAN1XZ54</accession>
<dbReference type="Pfam" id="PF13473">
    <property type="entry name" value="Cupredoxin_1"/>
    <property type="match status" value="1"/>
</dbReference>
<keyword evidence="4" id="KW-1185">Reference proteome</keyword>
<dbReference type="InterPro" id="IPR028096">
    <property type="entry name" value="EfeO_Cupredoxin"/>
</dbReference>
<proteinExistence type="predicted"/>
<name>A0AAN1XZ54_UNVUL</name>
<gene>
    <name evidence="3" type="ORF">WPS_33340</name>
</gene>
<dbReference type="InterPro" id="IPR052721">
    <property type="entry name" value="ET_Amicyanin"/>
</dbReference>
<dbReference type="InterPro" id="IPR035668">
    <property type="entry name" value="Amicyanin"/>
</dbReference>
<dbReference type="Proteomes" id="UP001317532">
    <property type="component" value="Chromosome"/>
</dbReference>
<evidence type="ECO:0000313" key="4">
    <source>
        <dbReference type="Proteomes" id="UP001317532"/>
    </source>
</evidence>
<sequence>MRTLLMTLAAALALGGAALAQSPAPDPSAAAKPSPSPTTVVHIKNFAFAPETVTIAAGGSVKFVEDDDTPHTVTATDNSYDSGNLDKGQSFTHAYEKPGTYAYLCAYHPYMKGTIVVK</sequence>
<dbReference type="PANTHER" id="PTHR36507">
    <property type="entry name" value="BLL1555 PROTEIN"/>
    <property type="match status" value="1"/>
</dbReference>
<feature type="signal peptide" evidence="1">
    <location>
        <begin position="1"/>
        <end position="20"/>
    </location>
</feature>
<evidence type="ECO:0000256" key="1">
    <source>
        <dbReference type="SAM" id="SignalP"/>
    </source>
</evidence>
<feature type="domain" description="EfeO-type cupredoxin-like" evidence="2">
    <location>
        <begin position="25"/>
        <end position="117"/>
    </location>
</feature>
<dbReference type="KEGG" id="vab:WPS_33340"/>
<dbReference type="InterPro" id="IPR008972">
    <property type="entry name" value="Cupredoxin"/>
</dbReference>
<protein>
    <recommendedName>
        <fullName evidence="2">EfeO-type cupredoxin-like domain-containing protein</fullName>
    </recommendedName>
</protein>
<dbReference type="SUPFAM" id="SSF49503">
    <property type="entry name" value="Cupredoxins"/>
    <property type="match status" value="1"/>
</dbReference>
<reference evidence="3 4" key="1">
    <citation type="journal article" date="2022" name="ISME Commun">
        <title>Vulcanimicrobium alpinus gen. nov. sp. nov., the first cultivated representative of the candidate phylum 'Eremiobacterota', is a metabolically versatile aerobic anoxygenic phototroph.</title>
        <authorList>
            <person name="Yabe S."/>
            <person name="Muto K."/>
            <person name="Abe K."/>
            <person name="Yokota A."/>
            <person name="Staudigel H."/>
            <person name="Tebo B.M."/>
        </authorList>
    </citation>
    <scope>NUCLEOTIDE SEQUENCE [LARGE SCALE GENOMIC DNA]</scope>
    <source>
        <strain evidence="3 4">WC8-2</strain>
    </source>
</reference>
<dbReference type="EMBL" id="AP025523">
    <property type="protein sequence ID" value="BDE08058.1"/>
    <property type="molecule type" value="Genomic_DNA"/>
</dbReference>
<dbReference type="CDD" id="cd13921">
    <property type="entry name" value="Amicyanin"/>
    <property type="match status" value="1"/>
</dbReference>
<dbReference type="PANTHER" id="PTHR36507:SF1">
    <property type="entry name" value="BLL1555 PROTEIN"/>
    <property type="match status" value="1"/>
</dbReference>
<evidence type="ECO:0000313" key="3">
    <source>
        <dbReference type="EMBL" id="BDE08058.1"/>
    </source>
</evidence>
<feature type="chain" id="PRO_5042929656" description="EfeO-type cupredoxin-like domain-containing protein" evidence="1">
    <location>
        <begin position="21"/>
        <end position="118"/>
    </location>
</feature>
<organism evidence="3 4">
    <name type="scientific">Vulcanimicrobium alpinum</name>
    <dbReference type="NCBI Taxonomy" id="3016050"/>
    <lineage>
        <taxon>Bacteria</taxon>
        <taxon>Bacillati</taxon>
        <taxon>Vulcanimicrobiota</taxon>
        <taxon>Vulcanimicrobiia</taxon>
        <taxon>Vulcanimicrobiales</taxon>
        <taxon>Vulcanimicrobiaceae</taxon>
        <taxon>Vulcanimicrobium</taxon>
    </lineage>
</organism>
<evidence type="ECO:0000259" key="2">
    <source>
        <dbReference type="Pfam" id="PF13473"/>
    </source>
</evidence>
<dbReference type="Gene3D" id="2.60.40.420">
    <property type="entry name" value="Cupredoxins - blue copper proteins"/>
    <property type="match status" value="1"/>
</dbReference>